<reference evidence="2 3" key="1">
    <citation type="journal article" date="2010" name="Genome Biol.">
        <title>A first genome assembly of the barley fungal pathogen Pyrenophora teres f. teres.</title>
        <authorList>
            <person name="Ellwood S.R."/>
            <person name="Liu Z."/>
            <person name="Syme R.A."/>
            <person name="Lai Z."/>
            <person name="Hane J.K."/>
            <person name="Keiper F."/>
            <person name="Moffat C.S."/>
            <person name="Oliver R.P."/>
            <person name="Friesen T.L."/>
        </authorList>
    </citation>
    <scope>NUCLEOTIDE SEQUENCE [LARGE SCALE GENOMIC DNA]</scope>
    <source>
        <strain evidence="2 3">0-1</strain>
    </source>
</reference>
<dbReference type="HOGENOM" id="CLU_3033478_0_0_1"/>
<dbReference type="AlphaFoldDB" id="E3RNW5"/>
<evidence type="ECO:0000256" key="1">
    <source>
        <dbReference type="SAM" id="MobiDB-lite"/>
    </source>
</evidence>
<feature type="region of interest" description="Disordered" evidence="1">
    <location>
        <begin position="1"/>
        <end position="55"/>
    </location>
</feature>
<dbReference type="Proteomes" id="UP000001067">
    <property type="component" value="Unassembled WGS sequence"/>
</dbReference>
<keyword evidence="3" id="KW-1185">Reference proteome</keyword>
<sequence length="55" mass="6044">MDTCGRCQFHTPDGEHPSSGRPPYQTSPLLSNTRSDSSRNGQLFYGHLSAPRSAH</sequence>
<accession>E3RNW5</accession>
<organism evidence="3">
    <name type="scientific">Pyrenophora teres f. teres (strain 0-1)</name>
    <name type="common">Barley net blotch fungus</name>
    <name type="synonym">Drechslera teres f. teres</name>
    <dbReference type="NCBI Taxonomy" id="861557"/>
    <lineage>
        <taxon>Eukaryota</taxon>
        <taxon>Fungi</taxon>
        <taxon>Dikarya</taxon>
        <taxon>Ascomycota</taxon>
        <taxon>Pezizomycotina</taxon>
        <taxon>Dothideomycetes</taxon>
        <taxon>Pleosporomycetidae</taxon>
        <taxon>Pleosporales</taxon>
        <taxon>Pleosporineae</taxon>
        <taxon>Pleosporaceae</taxon>
        <taxon>Pyrenophora</taxon>
    </lineage>
</organism>
<name>E3RNW5_PYRTT</name>
<protein>
    <submittedName>
        <fullName evidence="2">Uncharacterized protein</fullName>
    </submittedName>
</protein>
<dbReference type="EMBL" id="GL534250">
    <property type="protein sequence ID" value="EFQ92584.1"/>
    <property type="molecule type" value="Genomic_DNA"/>
</dbReference>
<proteinExistence type="predicted"/>
<evidence type="ECO:0000313" key="3">
    <source>
        <dbReference type="Proteomes" id="UP000001067"/>
    </source>
</evidence>
<feature type="compositionally biased region" description="Polar residues" evidence="1">
    <location>
        <begin position="24"/>
        <end position="41"/>
    </location>
</feature>
<gene>
    <name evidence="2" type="ORF">PTT_10284</name>
</gene>
<evidence type="ECO:0000313" key="2">
    <source>
        <dbReference type="EMBL" id="EFQ92584.1"/>
    </source>
</evidence>
<dbReference type="KEGG" id="pte:PTT_10284"/>